<gene>
    <name evidence="1" type="ORF">PROPJV5_1055</name>
</gene>
<evidence type="ECO:0000313" key="2">
    <source>
        <dbReference type="Proteomes" id="UP000265962"/>
    </source>
</evidence>
<dbReference type="PANTHER" id="PTHR19288">
    <property type="entry name" value="4-NITROPHENYLPHOSPHATASE-RELATED"/>
    <property type="match status" value="1"/>
</dbReference>
<dbReference type="Pfam" id="PF13242">
    <property type="entry name" value="Hydrolase_like"/>
    <property type="match status" value="1"/>
</dbReference>
<dbReference type="GO" id="GO:0016791">
    <property type="term" value="F:phosphatase activity"/>
    <property type="evidence" value="ECO:0007669"/>
    <property type="project" value="TreeGrafter"/>
</dbReference>
<dbReference type="AlphaFoldDB" id="A0A375I3W6"/>
<proteinExistence type="predicted"/>
<dbReference type="RefSeq" id="WP_119715277.1">
    <property type="nucleotide sequence ID" value="NZ_OMOH01000003.1"/>
</dbReference>
<dbReference type="EMBL" id="OMOH01000003">
    <property type="protein sequence ID" value="SPF68097.1"/>
    <property type="molecule type" value="Genomic_DNA"/>
</dbReference>
<dbReference type="InterPro" id="IPR036412">
    <property type="entry name" value="HAD-like_sf"/>
</dbReference>
<sequence length="285" mass="31389">MSHGLVSSPTEFASAYIFDLDGTIYLGSQLLPGAKRLIEELRRRRIPVRFLSNNPTRDPDMYVKKLTGLGLPTGLDDICNTVVTTVRWLKQNHPDAVLFPIAEEPLCRALTEAGFELSDDPSRIDIVIASYDRTFDYHKLQVAFDAIWFHKRAILVQTNPDRFCPFPGGRGEPDCAAITAAIEACTGTTCQVNFGKPSPVMLTEALSGLDVDVADCVMVGDRLQTDIQMALDAGMKSACVLTGEASPADIAALDEAHRPTYVLDRVDRLIPARYWGELGWSEDDL</sequence>
<dbReference type="Proteomes" id="UP000265962">
    <property type="component" value="Unassembled WGS sequence"/>
</dbReference>
<keyword evidence="2" id="KW-1185">Reference proteome</keyword>
<accession>A0A375I3W6</accession>
<dbReference type="Pfam" id="PF13344">
    <property type="entry name" value="Hydrolase_6"/>
    <property type="match status" value="1"/>
</dbReference>
<dbReference type="GO" id="GO:0005737">
    <property type="term" value="C:cytoplasm"/>
    <property type="evidence" value="ECO:0007669"/>
    <property type="project" value="TreeGrafter"/>
</dbReference>
<dbReference type="PANTHER" id="PTHR19288:SF46">
    <property type="entry name" value="HALOACID DEHALOGENASE-LIKE HYDROLASE DOMAIN-CONTAINING PROTEIN 2"/>
    <property type="match status" value="1"/>
</dbReference>
<dbReference type="InterPro" id="IPR006357">
    <property type="entry name" value="HAD-SF_hydro_IIA"/>
</dbReference>
<evidence type="ECO:0000313" key="1">
    <source>
        <dbReference type="EMBL" id="SPF68097.1"/>
    </source>
</evidence>
<organism evidence="1 2">
    <name type="scientific">Propionibacterium ruminifibrarum</name>
    <dbReference type="NCBI Taxonomy" id="1962131"/>
    <lineage>
        <taxon>Bacteria</taxon>
        <taxon>Bacillati</taxon>
        <taxon>Actinomycetota</taxon>
        <taxon>Actinomycetes</taxon>
        <taxon>Propionibacteriales</taxon>
        <taxon>Propionibacteriaceae</taxon>
        <taxon>Propionibacterium</taxon>
    </lineage>
</organism>
<dbReference type="InterPro" id="IPR023214">
    <property type="entry name" value="HAD_sf"/>
</dbReference>
<dbReference type="NCBIfam" id="TIGR01460">
    <property type="entry name" value="HAD-SF-IIA"/>
    <property type="match status" value="1"/>
</dbReference>
<dbReference type="OrthoDB" id="9810449at2"/>
<dbReference type="Gene3D" id="3.40.50.1000">
    <property type="entry name" value="HAD superfamily/HAD-like"/>
    <property type="match status" value="2"/>
</dbReference>
<dbReference type="SUPFAM" id="SSF56784">
    <property type="entry name" value="HAD-like"/>
    <property type="match status" value="1"/>
</dbReference>
<protein>
    <submittedName>
        <fullName evidence="1">HAD-hyrolase-like</fullName>
    </submittedName>
</protein>
<name>A0A375I3W6_9ACTN</name>
<reference evidence="2" key="1">
    <citation type="submission" date="2018-02" db="EMBL/GenBank/DDBJ databases">
        <authorList>
            <person name="Hornung B."/>
        </authorList>
    </citation>
    <scope>NUCLEOTIDE SEQUENCE [LARGE SCALE GENOMIC DNA]</scope>
</reference>